<feature type="chain" id="PRO_5032865140" description="DUF7615 domain-containing protein" evidence="1">
    <location>
        <begin position="17"/>
        <end position="325"/>
    </location>
</feature>
<proteinExistence type="predicted"/>
<evidence type="ECO:0000313" key="4">
    <source>
        <dbReference type="Proteomes" id="UP000604825"/>
    </source>
</evidence>
<organism evidence="3 4">
    <name type="scientific">Miscanthus lutarioriparius</name>
    <dbReference type="NCBI Taxonomy" id="422564"/>
    <lineage>
        <taxon>Eukaryota</taxon>
        <taxon>Viridiplantae</taxon>
        <taxon>Streptophyta</taxon>
        <taxon>Embryophyta</taxon>
        <taxon>Tracheophyta</taxon>
        <taxon>Spermatophyta</taxon>
        <taxon>Magnoliopsida</taxon>
        <taxon>Liliopsida</taxon>
        <taxon>Poales</taxon>
        <taxon>Poaceae</taxon>
        <taxon>PACMAD clade</taxon>
        <taxon>Panicoideae</taxon>
        <taxon>Andropogonodae</taxon>
        <taxon>Andropogoneae</taxon>
        <taxon>Saccharinae</taxon>
        <taxon>Miscanthus</taxon>
    </lineage>
</organism>
<comment type="caution">
    <text evidence="3">The sequence shown here is derived from an EMBL/GenBank/DDBJ whole genome shotgun (WGS) entry which is preliminary data.</text>
</comment>
<protein>
    <recommendedName>
        <fullName evidence="2">DUF7615 domain-containing protein</fullName>
    </recommendedName>
</protein>
<dbReference type="PANTHER" id="PTHR33345:SF6">
    <property type="entry name" value="OS03G0747200 PROTEIN"/>
    <property type="match status" value="1"/>
</dbReference>
<reference evidence="3" key="1">
    <citation type="submission" date="2020-10" db="EMBL/GenBank/DDBJ databases">
        <authorList>
            <person name="Han B."/>
            <person name="Lu T."/>
            <person name="Zhao Q."/>
            <person name="Huang X."/>
            <person name="Zhao Y."/>
        </authorList>
    </citation>
    <scope>NUCLEOTIDE SEQUENCE</scope>
</reference>
<dbReference type="InterPro" id="IPR056034">
    <property type="entry name" value="DUF7615"/>
</dbReference>
<dbReference type="EMBL" id="CAJGYO010000002">
    <property type="protein sequence ID" value="CAD6214507.1"/>
    <property type="molecule type" value="Genomic_DNA"/>
</dbReference>
<keyword evidence="4" id="KW-1185">Reference proteome</keyword>
<feature type="domain" description="DUF7615" evidence="2">
    <location>
        <begin position="211"/>
        <end position="317"/>
    </location>
</feature>
<evidence type="ECO:0000259" key="2">
    <source>
        <dbReference type="Pfam" id="PF24590"/>
    </source>
</evidence>
<gene>
    <name evidence="3" type="ORF">NCGR_LOCUS9918</name>
</gene>
<name>A0A811MYN1_9POAL</name>
<keyword evidence="1" id="KW-0732">Signal</keyword>
<dbReference type="PANTHER" id="PTHR33345">
    <property type="entry name" value="ADAPTER PROTEIN, PUTATIVE-RELATED"/>
    <property type="match status" value="1"/>
</dbReference>
<sequence>MNLNLNLWWLIQVVSARLGIACAILKEKVLLNHHQHGLVISAAKSLVSVVSAAAFSVTKPLTILWRLQLHKMLCDNKINLMTHVEKLMETCQSLESRDEIEPMLNLGLCLLRGSKQKRARSLENHMRSAVEKLECGFDLVEVWKLEGDEGRATLSAGENSPPTSGVTVLGAQQVPEAGALTGHPDLIDPLGDNDFETDIENLPVFITGDQNVASAKFEDEIDLALQELKKSQEMEYNLAEQKLYAQKDRILCLYRQLGIERAQLADPMPLSDASNYGAMLANVLRHVDQIKREEEKFKSMLKVAGGFAKAPQSVIKELFGLPADK</sequence>
<accession>A0A811MYN1</accession>
<dbReference type="OrthoDB" id="1145453at2759"/>
<dbReference type="Proteomes" id="UP000604825">
    <property type="component" value="Unassembled WGS sequence"/>
</dbReference>
<feature type="signal peptide" evidence="1">
    <location>
        <begin position="1"/>
        <end position="16"/>
    </location>
</feature>
<dbReference type="AlphaFoldDB" id="A0A811MYN1"/>
<evidence type="ECO:0000313" key="3">
    <source>
        <dbReference type="EMBL" id="CAD6214507.1"/>
    </source>
</evidence>
<dbReference type="Pfam" id="PF24590">
    <property type="entry name" value="DUF7615"/>
    <property type="match status" value="1"/>
</dbReference>
<evidence type="ECO:0000256" key="1">
    <source>
        <dbReference type="SAM" id="SignalP"/>
    </source>
</evidence>